<evidence type="ECO:0000313" key="1">
    <source>
        <dbReference type="EMBL" id="KAK6793896.1"/>
    </source>
</evidence>
<organism evidence="1 2">
    <name type="scientific">Solanum bulbocastanum</name>
    <name type="common">Wild potato</name>
    <dbReference type="NCBI Taxonomy" id="147425"/>
    <lineage>
        <taxon>Eukaryota</taxon>
        <taxon>Viridiplantae</taxon>
        <taxon>Streptophyta</taxon>
        <taxon>Embryophyta</taxon>
        <taxon>Tracheophyta</taxon>
        <taxon>Spermatophyta</taxon>
        <taxon>Magnoliopsida</taxon>
        <taxon>eudicotyledons</taxon>
        <taxon>Gunneridae</taxon>
        <taxon>Pentapetalae</taxon>
        <taxon>asterids</taxon>
        <taxon>lamiids</taxon>
        <taxon>Solanales</taxon>
        <taxon>Solanaceae</taxon>
        <taxon>Solanoideae</taxon>
        <taxon>Solaneae</taxon>
        <taxon>Solanum</taxon>
    </lineage>
</organism>
<gene>
    <name evidence="1" type="ORF">RDI58_007349</name>
</gene>
<proteinExistence type="predicted"/>
<comment type="caution">
    <text evidence="1">The sequence shown here is derived from an EMBL/GenBank/DDBJ whole genome shotgun (WGS) entry which is preliminary data.</text>
</comment>
<dbReference type="AlphaFoldDB" id="A0AAN8U0S8"/>
<sequence>MNENFSRIRGHLENIHNILSSCSQKFDKLKNLYI</sequence>
<keyword evidence="2" id="KW-1185">Reference proteome</keyword>
<dbReference type="EMBL" id="JBANQN010000003">
    <property type="protein sequence ID" value="KAK6793896.1"/>
    <property type="molecule type" value="Genomic_DNA"/>
</dbReference>
<evidence type="ECO:0000313" key="2">
    <source>
        <dbReference type="Proteomes" id="UP001371456"/>
    </source>
</evidence>
<name>A0AAN8U0S8_SOLBU</name>
<accession>A0AAN8U0S8</accession>
<protein>
    <submittedName>
        <fullName evidence="1">Uncharacterized protein</fullName>
    </submittedName>
</protein>
<dbReference type="Proteomes" id="UP001371456">
    <property type="component" value="Unassembled WGS sequence"/>
</dbReference>
<reference evidence="1 2" key="1">
    <citation type="submission" date="2024-02" db="EMBL/GenBank/DDBJ databases">
        <title>de novo genome assembly of Solanum bulbocastanum strain 11H21.</title>
        <authorList>
            <person name="Hosaka A.J."/>
        </authorList>
    </citation>
    <scope>NUCLEOTIDE SEQUENCE [LARGE SCALE GENOMIC DNA]</scope>
    <source>
        <tissue evidence="1">Young leaves</tissue>
    </source>
</reference>